<dbReference type="EMBL" id="CAEY01001592">
    <property type="status" value="NOT_ANNOTATED_CDS"/>
    <property type="molecule type" value="Genomic_DNA"/>
</dbReference>
<dbReference type="AlphaFoldDB" id="T1K624"/>
<protein>
    <submittedName>
        <fullName evidence="1">Uncharacterized protein</fullName>
    </submittedName>
</protein>
<reference evidence="1" key="2">
    <citation type="submission" date="2015-06" db="UniProtKB">
        <authorList>
            <consortium name="EnsemblMetazoa"/>
        </authorList>
    </citation>
    <scope>IDENTIFICATION</scope>
</reference>
<organism evidence="1 2">
    <name type="scientific">Tetranychus urticae</name>
    <name type="common">Two-spotted spider mite</name>
    <dbReference type="NCBI Taxonomy" id="32264"/>
    <lineage>
        <taxon>Eukaryota</taxon>
        <taxon>Metazoa</taxon>
        <taxon>Ecdysozoa</taxon>
        <taxon>Arthropoda</taxon>
        <taxon>Chelicerata</taxon>
        <taxon>Arachnida</taxon>
        <taxon>Acari</taxon>
        <taxon>Acariformes</taxon>
        <taxon>Trombidiformes</taxon>
        <taxon>Prostigmata</taxon>
        <taxon>Eleutherengona</taxon>
        <taxon>Raphignathae</taxon>
        <taxon>Tetranychoidea</taxon>
        <taxon>Tetranychidae</taxon>
        <taxon>Tetranychus</taxon>
    </lineage>
</organism>
<proteinExistence type="predicted"/>
<evidence type="ECO:0000313" key="1">
    <source>
        <dbReference type="EnsemblMetazoa" id="tetur05g08350.1"/>
    </source>
</evidence>
<sequence>MLNNADLGLWSKPDSLMVERWRKKPYKMESSLVKLVKVHCDIDHQHYHHNRHDNNNAFNADYGYLQRANFKQIFFALNKHSGNR</sequence>
<evidence type="ECO:0000313" key="2">
    <source>
        <dbReference type="Proteomes" id="UP000015104"/>
    </source>
</evidence>
<dbReference type="Proteomes" id="UP000015104">
    <property type="component" value="Unassembled WGS sequence"/>
</dbReference>
<keyword evidence="2" id="KW-1185">Reference proteome</keyword>
<name>T1K624_TETUR</name>
<accession>T1K624</accession>
<dbReference type="HOGENOM" id="CLU_2530367_0_0_1"/>
<dbReference type="EnsemblMetazoa" id="tetur05g08350.1">
    <property type="protein sequence ID" value="tetur05g08350.1"/>
    <property type="gene ID" value="tetur05g08350"/>
</dbReference>
<reference evidence="2" key="1">
    <citation type="submission" date="2011-08" db="EMBL/GenBank/DDBJ databases">
        <authorList>
            <person name="Rombauts S."/>
        </authorList>
    </citation>
    <scope>NUCLEOTIDE SEQUENCE</scope>
    <source>
        <strain evidence="2">London</strain>
    </source>
</reference>